<accession>A0AAP2DTX9</accession>
<dbReference type="AlphaFoldDB" id="A0AAP2DTX9"/>
<evidence type="ECO:0000313" key="4">
    <source>
        <dbReference type="Proteomes" id="UP001319200"/>
    </source>
</evidence>
<protein>
    <submittedName>
        <fullName evidence="3">Response regulator</fullName>
    </submittedName>
</protein>
<dbReference type="Pfam" id="PF00072">
    <property type="entry name" value="Response_reg"/>
    <property type="match status" value="1"/>
</dbReference>
<evidence type="ECO:0000259" key="2">
    <source>
        <dbReference type="PROSITE" id="PS50110"/>
    </source>
</evidence>
<dbReference type="InterPro" id="IPR001789">
    <property type="entry name" value="Sig_transdc_resp-reg_receiver"/>
</dbReference>
<dbReference type="EMBL" id="JAHESF010000050">
    <property type="protein sequence ID" value="MBT1700887.1"/>
    <property type="molecule type" value="Genomic_DNA"/>
</dbReference>
<dbReference type="GO" id="GO:0000160">
    <property type="term" value="P:phosphorelay signal transduction system"/>
    <property type="evidence" value="ECO:0007669"/>
    <property type="project" value="InterPro"/>
</dbReference>
<dbReference type="PANTHER" id="PTHR44520">
    <property type="entry name" value="RESPONSE REGULATOR RCP1-RELATED"/>
    <property type="match status" value="1"/>
</dbReference>
<gene>
    <name evidence="3" type="ORF">KK083_28605</name>
</gene>
<name>A0AAP2DTX9_9BACT</name>
<dbReference type="Gene3D" id="3.40.50.2300">
    <property type="match status" value="1"/>
</dbReference>
<dbReference type="InterPro" id="IPR011006">
    <property type="entry name" value="CheY-like_superfamily"/>
</dbReference>
<comment type="caution">
    <text evidence="3">The sequence shown here is derived from an EMBL/GenBank/DDBJ whole genome shotgun (WGS) entry which is preliminary data.</text>
</comment>
<dbReference type="PANTHER" id="PTHR44520:SF2">
    <property type="entry name" value="RESPONSE REGULATOR RCP1"/>
    <property type="match status" value="1"/>
</dbReference>
<evidence type="ECO:0000256" key="1">
    <source>
        <dbReference type="PROSITE-ProRule" id="PRU00169"/>
    </source>
</evidence>
<dbReference type="RefSeq" id="WP_254169575.1">
    <property type="nucleotide sequence ID" value="NZ_JAHESF010000050.1"/>
</dbReference>
<keyword evidence="4" id="KW-1185">Reference proteome</keyword>
<dbReference type="Proteomes" id="UP001319200">
    <property type="component" value="Unassembled WGS sequence"/>
</dbReference>
<proteinExistence type="predicted"/>
<dbReference type="SUPFAM" id="SSF52172">
    <property type="entry name" value="CheY-like"/>
    <property type="match status" value="1"/>
</dbReference>
<reference evidence="3 4" key="1">
    <citation type="submission" date="2021-05" db="EMBL/GenBank/DDBJ databases">
        <title>A Polyphasic approach of four new species of the genus Ohtaekwangia: Ohtaekwangia histidinii sp. nov., Ohtaekwangia cretensis sp. nov., Ohtaekwangia indiensis sp. nov., Ohtaekwangia reichenbachii sp. nov. from diverse environment.</title>
        <authorList>
            <person name="Octaviana S."/>
        </authorList>
    </citation>
    <scope>NUCLEOTIDE SEQUENCE [LARGE SCALE GENOMIC DNA]</scope>
    <source>
        <strain evidence="3 4">PWU4</strain>
    </source>
</reference>
<evidence type="ECO:0000313" key="3">
    <source>
        <dbReference type="EMBL" id="MBT1700887.1"/>
    </source>
</evidence>
<sequence length="137" mass="15840">MSKTGPIIIIDDDPDDQEMIHRILSRLTPETELKKFNDGEAALAYFLSTKDRPFIVLCDINMPLMNGLELRKKMETEPMVKQKMTPFIYLTTTASPDQVLMAHHLAVQGFFVKGQSYNELKETLTDIMAYWKRCERP</sequence>
<organism evidence="3 4">
    <name type="scientific">Chryseosolibacter histidini</name>
    <dbReference type="NCBI Taxonomy" id="2782349"/>
    <lineage>
        <taxon>Bacteria</taxon>
        <taxon>Pseudomonadati</taxon>
        <taxon>Bacteroidota</taxon>
        <taxon>Cytophagia</taxon>
        <taxon>Cytophagales</taxon>
        <taxon>Chryseotaleaceae</taxon>
        <taxon>Chryseosolibacter</taxon>
    </lineage>
</organism>
<feature type="modified residue" description="4-aspartylphosphate" evidence="1">
    <location>
        <position position="59"/>
    </location>
</feature>
<dbReference type="InterPro" id="IPR052893">
    <property type="entry name" value="TCS_response_regulator"/>
</dbReference>
<dbReference type="PROSITE" id="PS50110">
    <property type="entry name" value="RESPONSE_REGULATORY"/>
    <property type="match status" value="1"/>
</dbReference>
<keyword evidence="1" id="KW-0597">Phosphoprotein</keyword>
<feature type="domain" description="Response regulatory" evidence="2">
    <location>
        <begin position="6"/>
        <end position="128"/>
    </location>
</feature>
<dbReference type="SMART" id="SM00448">
    <property type="entry name" value="REC"/>
    <property type="match status" value="1"/>
</dbReference>